<feature type="binding site" evidence="10">
    <location>
        <position position="181"/>
    </location>
    <ligand>
        <name>Mg(2+)</name>
        <dbReference type="ChEBI" id="CHEBI:18420"/>
    </ligand>
</feature>
<dbReference type="EMBL" id="CP146609">
    <property type="protein sequence ID" value="WWX23890.1"/>
    <property type="molecule type" value="Genomic_DNA"/>
</dbReference>
<reference evidence="12 13" key="1">
    <citation type="submission" date="2024-03" db="EMBL/GenBank/DDBJ databases">
        <title>Phenotype and Genome Characterization of a Sulfate-Reducing Bacterium Pseudodesulfovibrio sp. strain 5S69, isolated from Petroleum Reservoir in Tatarstan (Russia).</title>
        <authorList>
            <person name="Bidzhieva S.K."/>
            <person name="Kadnikov V."/>
            <person name="Tourova T.P."/>
            <person name="Samigullina S.R."/>
            <person name="Sokolova D.S."/>
            <person name="Poltaraus A.B."/>
            <person name="Avtukh A.N."/>
            <person name="Tereshina V.M."/>
            <person name="Mardanov A.V."/>
            <person name="Nazina T.N."/>
        </authorList>
    </citation>
    <scope>NUCLEOTIDE SEQUENCE [LARGE SCALE GENOMIC DNA]</scope>
    <source>
        <strain evidence="12 13">5S69</strain>
    </source>
</reference>
<dbReference type="HAMAP" id="MF_00315">
    <property type="entry name" value="DXP_synth"/>
    <property type="match status" value="1"/>
</dbReference>
<feature type="domain" description="Transketolase-like pyrimidine-binding" evidence="11">
    <location>
        <begin position="324"/>
        <end position="488"/>
    </location>
</feature>
<dbReference type="Gene3D" id="3.40.50.920">
    <property type="match status" value="1"/>
</dbReference>
<comment type="subunit">
    <text evidence="3 10">Homodimer.</text>
</comment>
<gene>
    <name evidence="10 12" type="primary">dxs</name>
    <name evidence="12" type="ORF">V8V93_06690</name>
</gene>
<dbReference type="PROSITE" id="PS00801">
    <property type="entry name" value="TRANSKETOLASE_1"/>
    <property type="match status" value="1"/>
</dbReference>
<dbReference type="Pfam" id="PF02780">
    <property type="entry name" value="Transketolase_C"/>
    <property type="match status" value="1"/>
</dbReference>
<protein>
    <recommendedName>
        <fullName evidence="10">1-deoxy-D-xylulose-5-phosphate synthase</fullName>
        <ecNumber evidence="10">2.2.1.7</ecNumber>
    </recommendedName>
    <alternativeName>
        <fullName evidence="10">1-deoxyxylulose-5-phosphate synthase</fullName>
        <shortName evidence="10">DXP synthase</shortName>
        <shortName evidence="10">DXPS</shortName>
    </alternativeName>
</protein>
<organism evidence="12 13">
    <name type="scientific">Pseudodesulfovibrio methanolicus</name>
    <dbReference type="NCBI Taxonomy" id="3126690"/>
    <lineage>
        <taxon>Bacteria</taxon>
        <taxon>Pseudomonadati</taxon>
        <taxon>Thermodesulfobacteriota</taxon>
        <taxon>Desulfovibrionia</taxon>
        <taxon>Desulfovibrionales</taxon>
        <taxon>Desulfovibrionaceae</taxon>
    </lineage>
</organism>
<keyword evidence="4 10" id="KW-0808">Transferase</keyword>
<comment type="catalytic activity">
    <reaction evidence="10">
        <text>D-glyceraldehyde 3-phosphate + pyruvate + H(+) = 1-deoxy-D-xylulose 5-phosphate + CO2</text>
        <dbReference type="Rhea" id="RHEA:12605"/>
        <dbReference type="ChEBI" id="CHEBI:15361"/>
        <dbReference type="ChEBI" id="CHEBI:15378"/>
        <dbReference type="ChEBI" id="CHEBI:16526"/>
        <dbReference type="ChEBI" id="CHEBI:57792"/>
        <dbReference type="ChEBI" id="CHEBI:59776"/>
        <dbReference type="EC" id="2.2.1.7"/>
    </reaction>
</comment>
<keyword evidence="6 10" id="KW-0460">Magnesium</keyword>
<dbReference type="InterPro" id="IPR005475">
    <property type="entry name" value="Transketolase-like_Pyr-bd"/>
</dbReference>
<feature type="binding site" evidence="10">
    <location>
        <position position="375"/>
    </location>
    <ligand>
        <name>thiamine diphosphate</name>
        <dbReference type="ChEBI" id="CHEBI:58937"/>
    </ligand>
</feature>
<evidence type="ECO:0000256" key="1">
    <source>
        <dbReference type="ARBA" id="ARBA00004980"/>
    </source>
</evidence>
<dbReference type="EC" id="2.2.1.7" evidence="10"/>
<dbReference type="InterPro" id="IPR049557">
    <property type="entry name" value="Transketolase_CS"/>
</dbReference>
<feature type="binding site" evidence="10">
    <location>
        <position position="181"/>
    </location>
    <ligand>
        <name>thiamine diphosphate</name>
        <dbReference type="ChEBI" id="CHEBI:58937"/>
    </ligand>
</feature>
<dbReference type="InterPro" id="IPR020826">
    <property type="entry name" value="Transketolase_BS"/>
</dbReference>
<keyword evidence="13" id="KW-1185">Reference proteome</keyword>
<evidence type="ECO:0000256" key="10">
    <source>
        <dbReference type="HAMAP-Rule" id="MF_00315"/>
    </source>
</evidence>
<feature type="binding site" evidence="10">
    <location>
        <position position="292"/>
    </location>
    <ligand>
        <name>thiamine diphosphate</name>
        <dbReference type="ChEBI" id="CHEBI:58937"/>
    </ligand>
</feature>
<dbReference type="RefSeq" id="WP_338669586.1">
    <property type="nucleotide sequence ID" value="NZ_CP146609.1"/>
</dbReference>
<dbReference type="PANTHER" id="PTHR43322">
    <property type="entry name" value="1-D-DEOXYXYLULOSE 5-PHOSPHATE SYNTHASE-RELATED"/>
    <property type="match status" value="1"/>
</dbReference>
<comment type="similarity">
    <text evidence="2 10">Belongs to the transketolase family. DXPS subfamily.</text>
</comment>
<evidence type="ECO:0000313" key="12">
    <source>
        <dbReference type="EMBL" id="WWX23890.1"/>
    </source>
</evidence>
<dbReference type="InterPro" id="IPR029061">
    <property type="entry name" value="THDP-binding"/>
</dbReference>
<feature type="binding site" evidence="10">
    <location>
        <position position="152"/>
    </location>
    <ligand>
        <name>Mg(2+)</name>
        <dbReference type="ChEBI" id="CHEBI:18420"/>
    </ligand>
</feature>
<dbReference type="SUPFAM" id="SSF52518">
    <property type="entry name" value="Thiamin diphosphate-binding fold (THDP-binding)"/>
    <property type="match status" value="2"/>
</dbReference>
<accession>A0ABZ2IYW7</accession>
<sequence length="632" mass="68729">MIKDPKQTAILSTIHKPGDVRALEGDQMDILAQELRDIIISQVSAHGGHLAPSLGVIELTLALFRSFDLEHDKLVWDVGHQAYAHKLLTGRVDEFRTLRQKGGLSGFPRMAESPYDHFGVGHSSTSISAALGMAMARDLKGEDHEVVAVIGDGSLTAGLAFEGLNQAGDLGRKMVVVLNDNEMSISKNVGALSQFLSRKMTTPFLQRLKSDVEGLLATIPKIGDDLAGYAKRYGDSVKSFFTPGILFEAFHFTYVGPIDGHDTATMVKVFEEVKKLDKPVLVHVMTKKGKGYEPAESDPSHYHGVGEFIPETGLARKFSGSGLPSYTAIFGSTLCSLAAEDDKIIAITAAMPEGTGTECFRKNYPDRFVDVGICEQHAVTFAAGLAAEGYKPAVAIYSTFMQRAYDQIVHDVCLQNLNVNFFLDRGGLVGEDGATHHGAFDMSYLRHIPNLVVMAPKDEAELARMMVTAFDYDGPCAVRYPRGTGVGAKVSARPKKIAIGRGELMRDGEDALVVTIGSRVYPAVEAAMELVEDGLHVAVFNARFVKPLPKEQLLELADRFDRILLVEENALAGGFCSAVLELFTECGVMDGKRIKQLGLPDEFVEHGTQKELRHMLGIDKDGIKRALKTLCG</sequence>
<dbReference type="CDD" id="cd07033">
    <property type="entry name" value="TPP_PYR_DXS_TK_like"/>
    <property type="match status" value="1"/>
</dbReference>
<dbReference type="InterPro" id="IPR009014">
    <property type="entry name" value="Transketo_C/PFOR_II"/>
</dbReference>
<dbReference type="SMART" id="SM00861">
    <property type="entry name" value="Transket_pyr"/>
    <property type="match status" value="1"/>
</dbReference>
<proteinExistence type="inferred from homology"/>
<evidence type="ECO:0000259" key="11">
    <source>
        <dbReference type="SMART" id="SM00861"/>
    </source>
</evidence>
<dbReference type="Gene3D" id="3.40.50.970">
    <property type="match status" value="2"/>
</dbReference>
<keyword evidence="9 10" id="KW-0414">Isoprene biosynthesis</keyword>
<dbReference type="GO" id="GO:0008661">
    <property type="term" value="F:1-deoxy-D-xylulose-5-phosphate synthase activity"/>
    <property type="evidence" value="ECO:0007669"/>
    <property type="project" value="UniProtKB-EC"/>
</dbReference>
<dbReference type="Pfam" id="PF13292">
    <property type="entry name" value="DXP_synthase_N"/>
    <property type="match status" value="1"/>
</dbReference>
<dbReference type="NCBIfam" id="NF003933">
    <property type="entry name" value="PRK05444.2-2"/>
    <property type="match status" value="1"/>
</dbReference>
<name>A0ABZ2IYW7_9BACT</name>
<dbReference type="NCBIfam" id="TIGR00204">
    <property type="entry name" value="dxs"/>
    <property type="match status" value="1"/>
</dbReference>
<dbReference type="Proteomes" id="UP001385389">
    <property type="component" value="Chromosome"/>
</dbReference>
<feature type="binding site" evidence="10">
    <location>
        <begin position="121"/>
        <end position="123"/>
    </location>
    <ligand>
        <name>thiamine diphosphate</name>
        <dbReference type="ChEBI" id="CHEBI:58937"/>
    </ligand>
</feature>
<dbReference type="Pfam" id="PF02779">
    <property type="entry name" value="Transket_pyr"/>
    <property type="match status" value="1"/>
</dbReference>
<evidence type="ECO:0000256" key="7">
    <source>
        <dbReference type="ARBA" id="ARBA00022977"/>
    </source>
</evidence>
<comment type="function">
    <text evidence="10">Catalyzes the acyloin condensation reaction between C atoms 2 and 3 of pyruvate and glyceraldehyde 3-phosphate to yield 1-deoxy-D-xylulose-5-phosphate (DXP).</text>
</comment>
<dbReference type="InterPro" id="IPR033248">
    <property type="entry name" value="Transketolase_C"/>
</dbReference>
<dbReference type="SUPFAM" id="SSF52922">
    <property type="entry name" value="TK C-terminal domain-like"/>
    <property type="match status" value="1"/>
</dbReference>
<evidence type="ECO:0000256" key="9">
    <source>
        <dbReference type="ARBA" id="ARBA00023229"/>
    </source>
</evidence>
<keyword evidence="8 10" id="KW-0786">Thiamine pyrophosphate</keyword>
<evidence type="ECO:0000256" key="2">
    <source>
        <dbReference type="ARBA" id="ARBA00011081"/>
    </source>
</evidence>
<evidence type="ECO:0000313" key="13">
    <source>
        <dbReference type="Proteomes" id="UP001385389"/>
    </source>
</evidence>
<keyword evidence="7 10" id="KW-0784">Thiamine biosynthesis</keyword>
<dbReference type="PROSITE" id="PS00802">
    <property type="entry name" value="TRANSKETOLASE_2"/>
    <property type="match status" value="1"/>
</dbReference>
<feature type="binding site" evidence="10">
    <location>
        <position position="80"/>
    </location>
    <ligand>
        <name>thiamine diphosphate</name>
        <dbReference type="ChEBI" id="CHEBI:58937"/>
    </ligand>
</feature>
<evidence type="ECO:0000256" key="5">
    <source>
        <dbReference type="ARBA" id="ARBA00022723"/>
    </source>
</evidence>
<comment type="pathway">
    <text evidence="1 10">Metabolic intermediate biosynthesis; 1-deoxy-D-xylulose 5-phosphate biosynthesis; 1-deoxy-D-xylulose 5-phosphate from D-glyceraldehyde 3-phosphate and pyruvate: step 1/1.</text>
</comment>
<dbReference type="CDD" id="cd02007">
    <property type="entry name" value="TPP_DXS"/>
    <property type="match status" value="1"/>
</dbReference>
<feature type="binding site" evidence="10">
    <location>
        <begin position="153"/>
        <end position="154"/>
    </location>
    <ligand>
        <name>thiamine diphosphate</name>
        <dbReference type="ChEBI" id="CHEBI:58937"/>
    </ligand>
</feature>
<dbReference type="InterPro" id="IPR005477">
    <property type="entry name" value="Dxylulose-5-P_synthase"/>
</dbReference>
<dbReference type="PANTHER" id="PTHR43322:SF5">
    <property type="entry name" value="1-DEOXY-D-XYLULOSE-5-PHOSPHATE SYNTHASE, CHLOROPLASTIC"/>
    <property type="match status" value="1"/>
</dbReference>
<evidence type="ECO:0000256" key="3">
    <source>
        <dbReference type="ARBA" id="ARBA00011738"/>
    </source>
</evidence>
<comment type="cofactor">
    <cofactor evidence="10">
        <name>Mg(2+)</name>
        <dbReference type="ChEBI" id="CHEBI:18420"/>
    </cofactor>
    <text evidence="10">Binds 1 Mg(2+) ion per subunit.</text>
</comment>
<keyword evidence="5 10" id="KW-0479">Metal-binding</keyword>
<evidence type="ECO:0000256" key="8">
    <source>
        <dbReference type="ARBA" id="ARBA00023052"/>
    </source>
</evidence>
<comment type="cofactor">
    <cofactor evidence="10">
        <name>thiamine diphosphate</name>
        <dbReference type="ChEBI" id="CHEBI:58937"/>
    </cofactor>
    <text evidence="10">Binds 1 thiamine pyrophosphate per subunit.</text>
</comment>
<evidence type="ECO:0000256" key="4">
    <source>
        <dbReference type="ARBA" id="ARBA00022679"/>
    </source>
</evidence>
<evidence type="ECO:0000256" key="6">
    <source>
        <dbReference type="ARBA" id="ARBA00022842"/>
    </source>
</evidence>